<sequence>MDRSPDFYKEHTADVTGQQRMLPPLWHLVLPISFVQVRVCSYNVRGQCNLEGAQVCLANISIPDQNTQDIREACQ</sequence>
<gene>
    <name evidence="1" type="ORF">CGI_10024977</name>
</gene>
<dbReference type="HOGENOM" id="CLU_2673484_0_0_1"/>
<accession>K1QIH0</accession>
<reference evidence="1" key="1">
    <citation type="journal article" date="2012" name="Nature">
        <title>The oyster genome reveals stress adaptation and complexity of shell formation.</title>
        <authorList>
            <person name="Zhang G."/>
            <person name="Fang X."/>
            <person name="Guo X."/>
            <person name="Li L."/>
            <person name="Luo R."/>
            <person name="Xu F."/>
            <person name="Yang P."/>
            <person name="Zhang L."/>
            <person name="Wang X."/>
            <person name="Qi H."/>
            <person name="Xiong Z."/>
            <person name="Que H."/>
            <person name="Xie Y."/>
            <person name="Holland P.W."/>
            <person name="Paps J."/>
            <person name="Zhu Y."/>
            <person name="Wu F."/>
            <person name="Chen Y."/>
            <person name="Wang J."/>
            <person name="Peng C."/>
            <person name="Meng J."/>
            <person name="Yang L."/>
            <person name="Liu J."/>
            <person name="Wen B."/>
            <person name="Zhang N."/>
            <person name="Huang Z."/>
            <person name="Zhu Q."/>
            <person name="Feng Y."/>
            <person name="Mount A."/>
            <person name="Hedgecock D."/>
            <person name="Xu Z."/>
            <person name="Liu Y."/>
            <person name="Domazet-Loso T."/>
            <person name="Du Y."/>
            <person name="Sun X."/>
            <person name="Zhang S."/>
            <person name="Liu B."/>
            <person name="Cheng P."/>
            <person name="Jiang X."/>
            <person name="Li J."/>
            <person name="Fan D."/>
            <person name="Wang W."/>
            <person name="Fu W."/>
            <person name="Wang T."/>
            <person name="Wang B."/>
            <person name="Zhang J."/>
            <person name="Peng Z."/>
            <person name="Li Y."/>
            <person name="Li N."/>
            <person name="Wang J."/>
            <person name="Chen M."/>
            <person name="He Y."/>
            <person name="Tan F."/>
            <person name="Song X."/>
            <person name="Zheng Q."/>
            <person name="Huang R."/>
            <person name="Yang H."/>
            <person name="Du X."/>
            <person name="Chen L."/>
            <person name="Yang M."/>
            <person name="Gaffney P.M."/>
            <person name="Wang S."/>
            <person name="Luo L."/>
            <person name="She Z."/>
            <person name="Ming Y."/>
            <person name="Huang W."/>
            <person name="Zhang S."/>
            <person name="Huang B."/>
            <person name="Zhang Y."/>
            <person name="Qu T."/>
            <person name="Ni P."/>
            <person name="Miao G."/>
            <person name="Wang J."/>
            <person name="Wang Q."/>
            <person name="Steinberg C.E."/>
            <person name="Wang H."/>
            <person name="Li N."/>
            <person name="Qian L."/>
            <person name="Zhang G."/>
            <person name="Li Y."/>
            <person name="Yang H."/>
            <person name="Liu X."/>
            <person name="Wang J."/>
            <person name="Yin Y."/>
            <person name="Wang J."/>
        </authorList>
    </citation>
    <scope>NUCLEOTIDE SEQUENCE [LARGE SCALE GENOMIC DNA]</scope>
    <source>
        <strain evidence="1">05x7-T-G4-1.051#20</strain>
    </source>
</reference>
<evidence type="ECO:0000313" key="1">
    <source>
        <dbReference type="EMBL" id="EKC30979.1"/>
    </source>
</evidence>
<dbReference type="AlphaFoldDB" id="K1QIH0"/>
<protein>
    <submittedName>
        <fullName evidence="1">Uncharacterized protein</fullName>
    </submittedName>
</protein>
<organism evidence="1">
    <name type="scientific">Magallana gigas</name>
    <name type="common">Pacific oyster</name>
    <name type="synonym">Crassostrea gigas</name>
    <dbReference type="NCBI Taxonomy" id="29159"/>
    <lineage>
        <taxon>Eukaryota</taxon>
        <taxon>Metazoa</taxon>
        <taxon>Spiralia</taxon>
        <taxon>Lophotrochozoa</taxon>
        <taxon>Mollusca</taxon>
        <taxon>Bivalvia</taxon>
        <taxon>Autobranchia</taxon>
        <taxon>Pteriomorphia</taxon>
        <taxon>Ostreida</taxon>
        <taxon>Ostreoidea</taxon>
        <taxon>Ostreidae</taxon>
        <taxon>Magallana</taxon>
    </lineage>
</organism>
<dbReference type="InParanoid" id="K1QIH0"/>
<dbReference type="EMBL" id="JH818313">
    <property type="protein sequence ID" value="EKC30979.1"/>
    <property type="molecule type" value="Genomic_DNA"/>
</dbReference>
<proteinExistence type="predicted"/>
<name>K1QIH0_MAGGI</name>